<dbReference type="InterPro" id="IPR011604">
    <property type="entry name" value="PDDEXK-like_dom_sf"/>
</dbReference>
<feature type="compositionally biased region" description="Low complexity" evidence="2">
    <location>
        <begin position="447"/>
        <end position="460"/>
    </location>
</feature>
<dbReference type="PANTHER" id="PTHR14464">
    <property type="entry name" value="EXONUCLEASE V"/>
    <property type="match status" value="1"/>
</dbReference>
<organism evidence="3 4">
    <name type="scientific">Xanthoceras sorbifolium</name>
    <dbReference type="NCBI Taxonomy" id="99658"/>
    <lineage>
        <taxon>Eukaryota</taxon>
        <taxon>Viridiplantae</taxon>
        <taxon>Streptophyta</taxon>
        <taxon>Embryophyta</taxon>
        <taxon>Tracheophyta</taxon>
        <taxon>Spermatophyta</taxon>
        <taxon>Magnoliopsida</taxon>
        <taxon>eudicotyledons</taxon>
        <taxon>Gunneridae</taxon>
        <taxon>Pentapetalae</taxon>
        <taxon>rosids</taxon>
        <taxon>malvids</taxon>
        <taxon>Sapindales</taxon>
        <taxon>Sapindaceae</taxon>
        <taxon>Xanthoceroideae</taxon>
        <taxon>Xanthoceras</taxon>
    </lineage>
</organism>
<comment type="similarity">
    <text evidence="1">Belongs to the EXO5 family.</text>
</comment>
<proteinExistence type="inferred from homology"/>
<feature type="region of interest" description="Disordered" evidence="2">
    <location>
        <begin position="439"/>
        <end position="460"/>
    </location>
</feature>
<evidence type="ECO:0000256" key="1">
    <source>
        <dbReference type="ARBA" id="ARBA00009797"/>
    </source>
</evidence>
<name>A0ABQ8HIX5_9ROSI</name>
<sequence>MHQFAHHMTRDQLTIKRGDPNGHIFFFIITEICSKMSESPAESTHDDIKSVTPPDIPIEIVSDEEMALIDAALATATRCSLSSSAASSAISAIFCSPSRSSSTCFPSQLLPRNARSIHSITLLAKRRLLPGGGGETADIEDSGHFAETQKRNRVAKSFLELFRKKRGLSVTDITGTEWCEKQMEFTLRFGRPRVNKAMKVGRARHVKREEEVTKNVKVRVQSVEDRWAIKFINFINGANQLLSEGLTRELPLYGFIEGVWMVGVIDEIQMPVKETDRNPIIVDIKTRVLETLPAASQRRNGRLQLMCYKYMWDNLAAGNFPSRQFFDFFSLNPYYILSDEVRETMAKSGCPAKTLDDIVRSYMITWNMLPPVHNQLLLRYEFQKDQSLLGEVEFAYDHDWLKSQIQGCLEFWKGEREASYIPDEERWKCKFCQFAPLSPTNVKTESSRSPSKSNSDNTPS</sequence>
<gene>
    <name evidence="3" type="ORF">JRO89_XS10G0154600</name>
</gene>
<dbReference type="Proteomes" id="UP000827721">
    <property type="component" value="Unassembled WGS sequence"/>
</dbReference>
<dbReference type="Pfam" id="PF09810">
    <property type="entry name" value="Exo5"/>
    <property type="match status" value="2"/>
</dbReference>
<evidence type="ECO:0000313" key="4">
    <source>
        <dbReference type="Proteomes" id="UP000827721"/>
    </source>
</evidence>
<dbReference type="Gene3D" id="3.90.320.10">
    <property type="match status" value="1"/>
</dbReference>
<reference evidence="3 4" key="1">
    <citation type="submission" date="2021-02" db="EMBL/GenBank/DDBJ databases">
        <title>Plant Genome Project.</title>
        <authorList>
            <person name="Zhang R.-G."/>
        </authorList>
    </citation>
    <scope>NUCLEOTIDE SEQUENCE [LARGE SCALE GENOMIC DNA]</scope>
    <source>
        <tissue evidence="3">Leaves</tissue>
    </source>
</reference>
<dbReference type="InterPro" id="IPR019190">
    <property type="entry name" value="EXOV"/>
</dbReference>
<accession>A0ABQ8HIX5</accession>
<evidence type="ECO:0008006" key="5">
    <source>
        <dbReference type="Google" id="ProtNLM"/>
    </source>
</evidence>
<evidence type="ECO:0000256" key="2">
    <source>
        <dbReference type="SAM" id="MobiDB-lite"/>
    </source>
</evidence>
<comment type="caution">
    <text evidence="3">The sequence shown here is derived from an EMBL/GenBank/DDBJ whole genome shotgun (WGS) entry which is preliminary data.</text>
</comment>
<evidence type="ECO:0000313" key="3">
    <source>
        <dbReference type="EMBL" id="KAH7560984.1"/>
    </source>
</evidence>
<keyword evidence="4" id="KW-1185">Reference proteome</keyword>
<dbReference type="EMBL" id="JAFEMO010000010">
    <property type="protein sequence ID" value="KAH7560984.1"/>
    <property type="molecule type" value="Genomic_DNA"/>
</dbReference>
<dbReference type="PANTHER" id="PTHR14464:SF4">
    <property type="entry name" value="EXONUCLEASE V"/>
    <property type="match status" value="1"/>
</dbReference>
<protein>
    <recommendedName>
        <fullName evidence="5">Exonuclease V, chloroplastic</fullName>
    </recommendedName>
</protein>